<dbReference type="PANTHER" id="PTHR23065:SF16">
    <property type="entry name" value="PROTEIN KINASE C AND CASEIN KINASE SUBSTRATE IN NEURONS PROTEIN 1"/>
    <property type="match status" value="1"/>
</dbReference>
<evidence type="ECO:0000256" key="4">
    <source>
        <dbReference type="SAM" id="Coils"/>
    </source>
</evidence>
<dbReference type="STRING" id="7868.ENSCMIP00000042207"/>
<dbReference type="Gene3D" id="2.30.30.40">
    <property type="entry name" value="SH3 Domains"/>
    <property type="match status" value="1"/>
</dbReference>
<dbReference type="PANTHER" id="PTHR23065">
    <property type="entry name" value="PROLINE-SERINE-THREONINE PHOSPHATASE INTERACTING PROTEIN 1"/>
    <property type="match status" value="1"/>
</dbReference>
<dbReference type="GO" id="GO:0005886">
    <property type="term" value="C:plasma membrane"/>
    <property type="evidence" value="ECO:0007669"/>
    <property type="project" value="TreeGrafter"/>
</dbReference>
<name>A0A4W3JIC1_CALMI</name>
<dbReference type="GO" id="GO:0097320">
    <property type="term" value="P:plasma membrane tubulation"/>
    <property type="evidence" value="ECO:0007669"/>
    <property type="project" value="TreeGrafter"/>
</dbReference>
<dbReference type="Pfam" id="PF00611">
    <property type="entry name" value="FCH"/>
    <property type="match status" value="1"/>
</dbReference>
<evidence type="ECO:0000256" key="5">
    <source>
        <dbReference type="SAM" id="MobiDB-lite"/>
    </source>
</evidence>
<dbReference type="InterPro" id="IPR027267">
    <property type="entry name" value="AH/BAR_dom_sf"/>
</dbReference>
<proteinExistence type="predicted"/>
<feature type="domain" description="F-BAR" evidence="7">
    <location>
        <begin position="12"/>
        <end position="282"/>
    </location>
</feature>
<feature type="compositionally biased region" description="Polar residues" evidence="5">
    <location>
        <begin position="393"/>
        <end position="403"/>
    </location>
</feature>
<keyword evidence="1 2" id="KW-0728">SH3 domain</keyword>
<reference evidence="9" key="1">
    <citation type="journal article" date="2006" name="Science">
        <title>Ancient noncoding elements conserved in the human genome.</title>
        <authorList>
            <person name="Venkatesh B."/>
            <person name="Kirkness E.F."/>
            <person name="Loh Y.H."/>
            <person name="Halpern A.L."/>
            <person name="Lee A.P."/>
            <person name="Johnson J."/>
            <person name="Dandona N."/>
            <person name="Viswanathan L.D."/>
            <person name="Tay A."/>
            <person name="Venter J.C."/>
            <person name="Strausberg R.L."/>
            <person name="Brenner S."/>
        </authorList>
    </citation>
    <scope>NUCLEOTIDE SEQUENCE [LARGE SCALE GENOMIC DNA]</scope>
</reference>
<feature type="region of interest" description="Disordered" evidence="5">
    <location>
        <begin position="476"/>
        <end position="502"/>
    </location>
</feature>
<dbReference type="GO" id="GO:0048812">
    <property type="term" value="P:neuron projection morphogenesis"/>
    <property type="evidence" value="ECO:0007669"/>
    <property type="project" value="TreeGrafter"/>
</dbReference>
<feature type="coiled-coil region" evidence="4">
    <location>
        <begin position="187"/>
        <end position="214"/>
    </location>
</feature>
<feature type="compositionally biased region" description="Low complexity" evidence="5">
    <location>
        <begin position="413"/>
        <end position="425"/>
    </location>
</feature>
<reference evidence="8" key="5">
    <citation type="submission" date="2025-09" db="UniProtKB">
        <authorList>
            <consortium name="Ensembl"/>
        </authorList>
    </citation>
    <scope>IDENTIFICATION</scope>
</reference>
<evidence type="ECO:0000256" key="3">
    <source>
        <dbReference type="PROSITE-ProRule" id="PRU01077"/>
    </source>
</evidence>
<sequence length="502" mass="57514">MSGSYEDSTGSEEITDSFWEVGNYKRSVKRIDDGHRLCNDLMSCINERAKIEKAYSQQLTDWSKRWKQLIEKGPQYGTLQRAWMTMMTEADRVSELHQDVRNGLVTDDFEKVKNWQKDMYHKQMIGGFKETKEAEDGFRKAQKPWAKKLKEMEVAKKAYHLACKEEKMAITRETNSKADQSVTADQQKKLQDKVDKCKQEVQKAKEKYEKGLDELGKCTPQYMENMEQVFEQCQQFEEKRLIFFREVLQDIKRHLNLTENNSYAIIYQDLEQAIRMADAQEDLKWFSNTQGPGMPMNWPQFEEYSPDMTHTITKREKVKKPNEGVTLTNISPGGEHMTPTADRGSRNVSQNNGKRTAPIGKSSAPNGKGSRSNPFADEMTEDMKEVQREEPKTVSSYDKNQAYSAEWSDDETNNPATNANGGNNPFDEEASPAHGPGVRVRALYDYEGQEQDELSFRAGERVTTTTTCTYITPFTWGGIPEHLTLTESDPEPRGEGGGGRWP</sequence>
<evidence type="ECO:0000313" key="9">
    <source>
        <dbReference type="Proteomes" id="UP000314986"/>
    </source>
</evidence>
<feature type="compositionally biased region" description="Polar residues" evidence="5">
    <location>
        <begin position="363"/>
        <end position="373"/>
    </location>
</feature>
<feature type="compositionally biased region" description="Basic and acidic residues" evidence="5">
    <location>
        <begin position="381"/>
        <end position="392"/>
    </location>
</feature>
<keyword evidence="9" id="KW-1185">Reference proteome</keyword>
<evidence type="ECO:0000256" key="2">
    <source>
        <dbReference type="PROSITE-ProRule" id="PRU00192"/>
    </source>
</evidence>
<dbReference type="GO" id="GO:0005543">
    <property type="term" value="F:phospholipid binding"/>
    <property type="evidence" value="ECO:0007669"/>
    <property type="project" value="TreeGrafter"/>
</dbReference>
<dbReference type="InterPro" id="IPR036028">
    <property type="entry name" value="SH3-like_dom_sf"/>
</dbReference>
<dbReference type="InParanoid" id="A0A4W3JIC1"/>
<dbReference type="Ensembl" id="ENSCMIT00000042813.1">
    <property type="protein sequence ID" value="ENSCMIP00000042207.1"/>
    <property type="gene ID" value="ENSCMIG00000017543.1"/>
</dbReference>
<dbReference type="SMART" id="SM00055">
    <property type="entry name" value="FCH"/>
    <property type="match status" value="1"/>
</dbReference>
<evidence type="ECO:0000259" key="7">
    <source>
        <dbReference type="PROSITE" id="PS51741"/>
    </source>
</evidence>
<evidence type="ECO:0000256" key="1">
    <source>
        <dbReference type="ARBA" id="ARBA00022443"/>
    </source>
</evidence>
<dbReference type="Proteomes" id="UP000314986">
    <property type="component" value="Unassembled WGS sequence"/>
</dbReference>
<protein>
    <submittedName>
        <fullName evidence="8">Protein kinase C and casein kinase substrate in neurons 1b</fullName>
    </submittedName>
</protein>
<dbReference type="GO" id="GO:0005768">
    <property type="term" value="C:endosome"/>
    <property type="evidence" value="ECO:0007669"/>
    <property type="project" value="TreeGrafter"/>
</dbReference>
<dbReference type="GO" id="GO:0007010">
    <property type="term" value="P:cytoskeleton organization"/>
    <property type="evidence" value="ECO:0007669"/>
    <property type="project" value="TreeGrafter"/>
</dbReference>
<feature type="region of interest" description="Disordered" evidence="5">
    <location>
        <begin position="314"/>
        <end position="435"/>
    </location>
</feature>
<dbReference type="InterPro" id="IPR001060">
    <property type="entry name" value="FCH_dom"/>
</dbReference>
<evidence type="ECO:0000259" key="6">
    <source>
        <dbReference type="PROSITE" id="PS50002"/>
    </source>
</evidence>
<dbReference type="InterPro" id="IPR031160">
    <property type="entry name" value="F_BAR_dom"/>
</dbReference>
<dbReference type="SUPFAM" id="SSF103657">
    <property type="entry name" value="BAR/IMD domain-like"/>
    <property type="match status" value="1"/>
</dbReference>
<dbReference type="SUPFAM" id="SSF50044">
    <property type="entry name" value="SH3-domain"/>
    <property type="match status" value="1"/>
</dbReference>
<reference evidence="8" key="4">
    <citation type="submission" date="2025-08" db="UniProtKB">
        <authorList>
            <consortium name="Ensembl"/>
        </authorList>
    </citation>
    <scope>IDENTIFICATION</scope>
</reference>
<dbReference type="InterPro" id="IPR001452">
    <property type="entry name" value="SH3_domain"/>
</dbReference>
<dbReference type="GO" id="GO:1900006">
    <property type="term" value="P:positive regulation of dendrite development"/>
    <property type="evidence" value="ECO:0007669"/>
    <property type="project" value="TreeGrafter"/>
</dbReference>
<keyword evidence="3 4" id="KW-0175">Coiled coil</keyword>
<organism evidence="8 9">
    <name type="scientific">Callorhinchus milii</name>
    <name type="common">Ghost shark</name>
    <dbReference type="NCBI Taxonomy" id="7868"/>
    <lineage>
        <taxon>Eukaryota</taxon>
        <taxon>Metazoa</taxon>
        <taxon>Chordata</taxon>
        <taxon>Craniata</taxon>
        <taxon>Vertebrata</taxon>
        <taxon>Chondrichthyes</taxon>
        <taxon>Holocephali</taxon>
        <taxon>Chimaeriformes</taxon>
        <taxon>Callorhinchidae</taxon>
        <taxon>Callorhinchus</taxon>
    </lineage>
</organism>
<dbReference type="PROSITE" id="PS51741">
    <property type="entry name" value="F_BAR"/>
    <property type="match status" value="1"/>
</dbReference>
<reference evidence="9" key="2">
    <citation type="journal article" date="2007" name="PLoS Biol.">
        <title>Survey sequencing and comparative analysis of the elephant shark (Callorhinchus milii) genome.</title>
        <authorList>
            <person name="Venkatesh B."/>
            <person name="Kirkness E.F."/>
            <person name="Loh Y.H."/>
            <person name="Halpern A.L."/>
            <person name="Lee A.P."/>
            <person name="Johnson J."/>
            <person name="Dandona N."/>
            <person name="Viswanathan L.D."/>
            <person name="Tay A."/>
            <person name="Venter J.C."/>
            <person name="Strausberg R.L."/>
            <person name="Brenner S."/>
        </authorList>
    </citation>
    <scope>NUCLEOTIDE SEQUENCE [LARGE SCALE GENOMIC DNA]</scope>
</reference>
<evidence type="ECO:0000313" key="8">
    <source>
        <dbReference type="Ensembl" id="ENSCMIP00000042207.1"/>
    </source>
</evidence>
<dbReference type="GeneTree" id="ENSGT00950000182973"/>
<dbReference type="FunFam" id="1.20.1270.60:FF:000205">
    <property type="entry name" value="Protein kinase C and casein kinase substrate in neurons protein 1"/>
    <property type="match status" value="1"/>
</dbReference>
<dbReference type="Gene3D" id="1.20.1270.60">
    <property type="entry name" value="Arfaptin homology (AH) domain/BAR domain"/>
    <property type="match status" value="1"/>
</dbReference>
<dbReference type="GO" id="GO:0030100">
    <property type="term" value="P:regulation of endocytosis"/>
    <property type="evidence" value="ECO:0007669"/>
    <property type="project" value="TreeGrafter"/>
</dbReference>
<reference evidence="9" key="3">
    <citation type="journal article" date="2014" name="Nature">
        <title>Elephant shark genome provides unique insights into gnathostome evolution.</title>
        <authorList>
            <consortium name="International Elephant Shark Genome Sequencing Consortium"/>
            <person name="Venkatesh B."/>
            <person name="Lee A.P."/>
            <person name="Ravi V."/>
            <person name="Maurya A.K."/>
            <person name="Lian M.M."/>
            <person name="Swann J.B."/>
            <person name="Ohta Y."/>
            <person name="Flajnik M.F."/>
            <person name="Sutoh Y."/>
            <person name="Kasahara M."/>
            <person name="Hoon S."/>
            <person name="Gangu V."/>
            <person name="Roy S.W."/>
            <person name="Irimia M."/>
            <person name="Korzh V."/>
            <person name="Kondrychyn I."/>
            <person name="Lim Z.W."/>
            <person name="Tay B.H."/>
            <person name="Tohari S."/>
            <person name="Kong K.W."/>
            <person name="Ho S."/>
            <person name="Lorente-Galdos B."/>
            <person name="Quilez J."/>
            <person name="Marques-Bonet T."/>
            <person name="Raney B.J."/>
            <person name="Ingham P.W."/>
            <person name="Tay A."/>
            <person name="Hillier L.W."/>
            <person name="Minx P."/>
            <person name="Boehm T."/>
            <person name="Wilson R.K."/>
            <person name="Brenner S."/>
            <person name="Warren W.C."/>
        </authorList>
    </citation>
    <scope>NUCLEOTIDE SEQUENCE [LARGE SCALE GENOMIC DNA]</scope>
</reference>
<dbReference type="Pfam" id="PF00018">
    <property type="entry name" value="SH3_1"/>
    <property type="match status" value="1"/>
</dbReference>
<dbReference type="AlphaFoldDB" id="A0A4W3JIC1"/>
<dbReference type="OMA" id="ACQMKEL"/>
<feature type="domain" description="SH3" evidence="6">
    <location>
        <begin position="435"/>
        <end position="502"/>
    </location>
</feature>
<dbReference type="PROSITE" id="PS50002">
    <property type="entry name" value="SH3"/>
    <property type="match status" value="1"/>
</dbReference>
<accession>A0A4W3JIC1</accession>